<feature type="non-terminal residue" evidence="1">
    <location>
        <position position="1"/>
    </location>
</feature>
<proteinExistence type="predicted"/>
<dbReference type="RefSeq" id="XP_009525181.1">
    <property type="nucleotide sequence ID" value="XM_009526886.1"/>
</dbReference>
<dbReference type="InParanoid" id="G4Z780"/>
<reference evidence="1 2" key="1">
    <citation type="journal article" date="2006" name="Science">
        <title>Phytophthora genome sequences uncover evolutionary origins and mechanisms of pathogenesis.</title>
        <authorList>
            <person name="Tyler B.M."/>
            <person name="Tripathy S."/>
            <person name="Zhang X."/>
            <person name="Dehal P."/>
            <person name="Jiang R.H."/>
            <person name="Aerts A."/>
            <person name="Arredondo F.D."/>
            <person name="Baxter L."/>
            <person name="Bensasson D."/>
            <person name="Beynon J.L."/>
            <person name="Chapman J."/>
            <person name="Damasceno C.M."/>
            <person name="Dorrance A.E."/>
            <person name="Dou D."/>
            <person name="Dickerman A.W."/>
            <person name="Dubchak I.L."/>
            <person name="Garbelotto M."/>
            <person name="Gijzen M."/>
            <person name="Gordon S.G."/>
            <person name="Govers F."/>
            <person name="Grunwald N.J."/>
            <person name="Huang W."/>
            <person name="Ivors K.L."/>
            <person name="Jones R.W."/>
            <person name="Kamoun S."/>
            <person name="Krampis K."/>
            <person name="Lamour K.H."/>
            <person name="Lee M.K."/>
            <person name="McDonald W.H."/>
            <person name="Medina M."/>
            <person name="Meijer H.J."/>
            <person name="Nordberg E.K."/>
            <person name="Maclean D.J."/>
            <person name="Ospina-Giraldo M.D."/>
            <person name="Morris P.F."/>
            <person name="Phuntumart V."/>
            <person name="Putnam N.H."/>
            <person name="Rash S."/>
            <person name="Rose J.K."/>
            <person name="Sakihama Y."/>
            <person name="Salamov A.A."/>
            <person name="Savidor A."/>
            <person name="Scheuring C.F."/>
            <person name="Smith B.M."/>
            <person name="Sobral B.W."/>
            <person name="Terry A."/>
            <person name="Torto-Alalibo T.A."/>
            <person name="Win J."/>
            <person name="Xu Z."/>
            <person name="Zhang H."/>
            <person name="Grigoriev I.V."/>
            <person name="Rokhsar D.S."/>
            <person name="Boore J.L."/>
        </authorList>
    </citation>
    <scope>NUCLEOTIDE SEQUENCE [LARGE SCALE GENOMIC DNA]</scope>
    <source>
        <strain evidence="1 2">P6497</strain>
    </source>
</reference>
<dbReference type="KEGG" id="psoj:PHYSODRAFT_489377"/>
<dbReference type="GeneID" id="20656419"/>
<organism evidence="1 2">
    <name type="scientific">Phytophthora sojae (strain P6497)</name>
    <name type="common">Soybean stem and root rot agent</name>
    <name type="synonym">Phytophthora megasperma f. sp. glycines</name>
    <dbReference type="NCBI Taxonomy" id="1094619"/>
    <lineage>
        <taxon>Eukaryota</taxon>
        <taxon>Sar</taxon>
        <taxon>Stramenopiles</taxon>
        <taxon>Oomycota</taxon>
        <taxon>Peronosporomycetes</taxon>
        <taxon>Peronosporales</taxon>
        <taxon>Peronosporaceae</taxon>
        <taxon>Phytophthora</taxon>
    </lineage>
</organism>
<gene>
    <name evidence="1" type="ORF">PHYSODRAFT_489377</name>
</gene>
<keyword evidence="2" id="KW-1185">Reference proteome</keyword>
<evidence type="ECO:0000313" key="2">
    <source>
        <dbReference type="Proteomes" id="UP000002640"/>
    </source>
</evidence>
<evidence type="ECO:0000313" key="1">
    <source>
        <dbReference type="EMBL" id="EGZ22464.1"/>
    </source>
</evidence>
<name>G4Z780_PHYSP</name>
<dbReference type="OMA" id="CSTCASM"/>
<protein>
    <submittedName>
        <fullName evidence="1">Uncharacterized protein</fullName>
    </submittedName>
</protein>
<sequence length="210" mass="23930">SWFTGSLKPDQSHVFTYGYLSALKLTEISYDRKCDSNLLSAYYLAKQGYRHIQSKSGDFLFFIGNNFKLLLGHVGKERLIRTLSNEKIAELPKIPYSELKKVHFFCKTCAQMKDRRMSYKNMVGAKATEPLHTLHMDSTGKLRVNGLYGSFGYHYALSVVDDATAYKWYFVVKSLKEVPGKIRDLLKNLSVQFPFKVNPPATALIPILQG</sequence>
<dbReference type="Proteomes" id="UP000002640">
    <property type="component" value="Unassembled WGS sequence"/>
</dbReference>
<accession>G4Z780</accession>
<dbReference type="EMBL" id="JH159153">
    <property type="protein sequence ID" value="EGZ22464.1"/>
    <property type="molecule type" value="Genomic_DNA"/>
</dbReference>
<dbReference type="AlphaFoldDB" id="G4Z780"/>